<evidence type="ECO:0000313" key="1">
    <source>
        <dbReference type="EMBL" id="MFD1399466.1"/>
    </source>
</evidence>
<dbReference type="EMBL" id="JBHTOA010000033">
    <property type="protein sequence ID" value="MFD1399466.1"/>
    <property type="molecule type" value="Genomic_DNA"/>
</dbReference>
<sequence length="137" mass="15766">MAMWHLMLKKPAFTKGQAKHIVYTLQDAGTFGGFPLKKVGIVRDTEDLLYIDLSFTQPIGLTQALFEEMVKYLMVLSGRLETAPLSVYFAIMQKTFDELDITYQHYPDNSLDIVFWQGSPIVAPPEDKEELRFRDDE</sequence>
<accession>A0ABW4BHJ1</accession>
<organism evidence="1 2">
    <name type="scientific">Lacticaseibacillus suilingensis</name>
    <dbReference type="NCBI Taxonomy" id="2799577"/>
    <lineage>
        <taxon>Bacteria</taxon>
        <taxon>Bacillati</taxon>
        <taxon>Bacillota</taxon>
        <taxon>Bacilli</taxon>
        <taxon>Lactobacillales</taxon>
        <taxon>Lactobacillaceae</taxon>
        <taxon>Lacticaseibacillus</taxon>
    </lineage>
</organism>
<dbReference type="Proteomes" id="UP001597199">
    <property type="component" value="Unassembled WGS sequence"/>
</dbReference>
<reference evidence="2" key="1">
    <citation type="journal article" date="2019" name="Int. J. Syst. Evol. Microbiol.">
        <title>The Global Catalogue of Microorganisms (GCM) 10K type strain sequencing project: providing services to taxonomists for standard genome sequencing and annotation.</title>
        <authorList>
            <consortium name="The Broad Institute Genomics Platform"/>
            <consortium name="The Broad Institute Genome Sequencing Center for Infectious Disease"/>
            <person name="Wu L."/>
            <person name="Ma J."/>
        </authorList>
    </citation>
    <scope>NUCLEOTIDE SEQUENCE [LARGE SCALE GENOMIC DNA]</scope>
    <source>
        <strain evidence="2">CCM 9110</strain>
    </source>
</reference>
<name>A0ABW4BHJ1_9LACO</name>
<dbReference type="RefSeq" id="WP_203633658.1">
    <property type="nucleotide sequence ID" value="NZ_BOLV01000019.1"/>
</dbReference>
<comment type="caution">
    <text evidence="1">The sequence shown here is derived from an EMBL/GenBank/DDBJ whole genome shotgun (WGS) entry which is preliminary data.</text>
</comment>
<evidence type="ECO:0000313" key="2">
    <source>
        <dbReference type="Proteomes" id="UP001597199"/>
    </source>
</evidence>
<gene>
    <name evidence="1" type="ORF">ACFQ41_09105</name>
</gene>
<keyword evidence="2" id="KW-1185">Reference proteome</keyword>
<proteinExistence type="predicted"/>
<protein>
    <submittedName>
        <fullName evidence="1">Uncharacterized protein</fullName>
    </submittedName>
</protein>